<dbReference type="NCBIfam" id="NF043033">
    <property type="entry name" value="OxoTetrIsom"/>
    <property type="match status" value="1"/>
</dbReference>
<dbReference type="InterPro" id="IPR026040">
    <property type="entry name" value="HyI-like"/>
</dbReference>
<dbReference type="AlphaFoldDB" id="A0A4P6U4W5"/>
<dbReference type="STRING" id="73044.GCA_000725795_03186"/>
<dbReference type="GO" id="GO:0008903">
    <property type="term" value="F:hydroxypyruvate isomerase activity"/>
    <property type="evidence" value="ECO:0007669"/>
    <property type="project" value="TreeGrafter"/>
</dbReference>
<name>A0A4P6U4W5_STRSO</name>
<feature type="domain" description="Xylose isomerase-like TIM barrel" evidence="4">
    <location>
        <begin position="21"/>
        <end position="254"/>
    </location>
</feature>
<dbReference type="InterPro" id="IPR036237">
    <property type="entry name" value="Xyl_isomerase-like_sf"/>
</dbReference>
<dbReference type="InterPro" id="IPR053398">
    <property type="entry name" value="HPT_OtnI_isomerases"/>
</dbReference>
<dbReference type="Proteomes" id="UP000292547">
    <property type="component" value="Chromosome"/>
</dbReference>
<sequence length="260" mass="28481">MPRFAANLSMMYTEHPFPARFAAAAADGFEAVEYLFPYAYHPAELRRLLDEHGLRQVLFNAPPGDWDAGERGTAALPGRESETRAGIERALEYAVALDCPRVHVMAGLLPSGAARDTYLGNLARAAERAGAAGVDLLIEPINHRDMPGYFLNRQAEAHAVLRELGADNLKVQLDLYHCQITEGDLTTALRRDLPTGRVGHLQIAGVPDRQEPDAGELNIGHLFGVIDELAFEGWVGCEYRPRAGTSEGLGWLRDYRGAHA</sequence>
<dbReference type="FunFam" id="3.20.20.150:FF:000007">
    <property type="entry name" value="Hydroxypyruvate isomerase"/>
    <property type="match status" value="1"/>
</dbReference>
<dbReference type="OrthoDB" id="9786584at2"/>
<accession>A0A4P6U4W5</accession>
<keyword evidence="1 2" id="KW-0413">Isomerase</keyword>
<feature type="active site" description="Proton donor/acceptor" evidence="3">
    <location>
        <position position="139"/>
    </location>
</feature>
<evidence type="ECO:0000313" key="5">
    <source>
        <dbReference type="EMBL" id="QBJ94352.1"/>
    </source>
</evidence>
<keyword evidence="5" id="KW-0670">Pyruvate</keyword>
<comment type="similarity">
    <text evidence="2">Belongs to the hyi family.</text>
</comment>
<evidence type="ECO:0000313" key="6">
    <source>
        <dbReference type="Proteomes" id="UP000292547"/>
    </source>
</evidence>
<dbReference type="Gene3D" id="3.20.20.150">
    <property type="entry name" value="Divalent-metal-dependent TIM barrel enzymes"/>
    <property type="match status" value="1"/>
</dbReference>
<proteinExistence type="inferred from homology"/>
<dbReference type="RefSeq" id="WP_031181403.1">
    <property type="nucleotide sequence ID" value="NZ_CP032229.1"/>
</dbReference>
<keyword evidence="6" id="KW-1185">Reference proteome</keyword>
<dbReference type="PIRSF" id="PIRSF006241">
    <property type="entry name" value="HyI"/>
    <property type="match status" value="1"/>
</dbReference>
<dbReference type="SUPFAM" id="SSF51658">
    <property type="entry name" value="Xylose isomerase-like"/>
    <property type="match status" value="1"/>
</dbReference>
<evidence type="ECO:0000256" key="2">
    <source>
        <dbReference type="PIRNR" id="PIRNR006241"/>
    </source>
</evidence>
<evidence type="ECO:0000256" key="3">
    <source>
        <dbReference type="PIRSR" id="PIRSR006241-50"/>
    </source>
</evidence>
<gene>
    <name evidence="5" type="ORF">D0Z67_25625</name>
</gene>
<evidence type="ECO:0000259" key="4">
    <source>
        <dbReference type="Pfam" id="PF01261"/>
    </source>
</evidence>
<reference evidence="5 6" key="1">
    <citation type="submission" date="2018-08" db="EMBL/GenBank/DDBJ databases">
        <title>The complete genome sequence of Streptomyces seoulensis, a pioneer strain for nickel superoxide dismutase discovery.</title>
        <authorList>
            <person name="Shin J."/>
            <person name="Lee J.-S."/>
            <person name="Lee E.-J."/>
            <person name="Youn H.-D."/>
        </authorList>
    </citation>
    <scope>NUCLEOTIDE SEQUENCE [LARGE SCALE GENOMIC DNA]</scope>
    <source>
        <strain evidence="5 6">KCTC 9819</strain>
    </source>
</reference>
<dbReference type="PANTHER" id="PTHR43489">
    <property type="entry name" value="ISOMERASE"/>
    <property type="match status" value="1"/>
</dbReference>
<feature type="active site" description="Proton donor/acceptor" evidence="3">
    <location>
        <position position="238"/>
    </location>
</feature>
<dbReference type="GeneID" id="300102293"/>
<dbReference type="EMBL" id="CP032229">
    <property type="protein sequence ID" value="QBJ94352.1"/>
    <property type="molecule type" value="Genomic_DNA"/>
</dbReference>
<evidence type="ECO:0000256" key="1">
    <source>
        <dbReference type="ARBA" id="ARBA00023235"/>
    </source>
</evidence>
<dbReference type="KEGG" id="sseo:D0Z67_25625"/>
<protein>
    <submittedName>
        <fullName evidence="5">Hydroxypyruvate isomerase</fullName>
    </submittedName>
</protein>
<dbReference type="InterPro" id="IPR050417">
    <property type="entry name" value="Sugar_Epim/Isomerase"/>
</dbReference>
<dbReference type="InterPro" id="IPR013022">
    <property type="entry name" value="Xyl_isomerase-like_TIM-brl"/>
</dbReference>
<dbReference type="GO" id="GO:0046487">
    <property type="term" value="P:glyoxylate metabolic process"/>
    <property type="evidence" value="ECO:0007669"/>
    <property type="project" value="TreeGrafter"/>
</dbReference>
<dbReference type="Pfam" id="PF01261">
    <property type="entry name" value="AP_endonuc_2"/>
    <property type="match status" value="1"/>
</dbReference>
<dbReference type="PANTHER" id="PTHR43489:SF13">
    <property type="entry name" value="HYDROXYPYRUVATE ISOMERASE"/>
    <property type="match status" value="1"/>
</dbReference>
<organism evidence="5 6">
    <name type="scientific">Streptomyces seoulensis</name>
    <dbReference type="NCBI Taxonomy" id="73044"/>
    <lineage>
        <taxon>Bacteria</taxon>
        <taxon>Bacillati</taxon>
        <taxon>Actinomycetota</taxon>
        <taxon>Actinomycetes</taxon>
        <taxon>Kitasatosporales</taxon>
        <taxon>Streptomycetaceae</taxon>
        <taxon>Streptomyces</taxon>
    </lineage>
</organism>